<dbReference type="PATRIC" id="fig|1423805.4.peg.2097"/>
<dbReference type="InterPro" id="IPR036388">
    <property type="entry name" value="WH-like_DNA-bd_sf"/>
</dbReference>
<evidence type="ECO:0000256" key="6">
    <source>
        <dbReference type="ARBA" id="ARBA00023163"/>
    </source>
</evidence>
<dbReference type="Gene3D" id="1.10.10.10">
    <property type="entry name" value="Winged helix-like DNA-binding domain superfamily/Winged helix DNA-binding domain"/>
    <property type="match status" value="1"/>
</dbReference>
<evidence type="ECO:0000256" key="3">
    <source>
        <dbReference type="ARBA" id="ARBA00022490"/>
    </source>
</evidence>
<protein>
    <recommendedName>
        <fullName evidence="7">Arginine repressor</fullName>
    </recommendedName>
</protein>
<evidence type="ECO:0000256" key="1">
    <source>
        <dbReference type="ARBA" id="ARBA00004496"/>
    </source>
</evidence>
<dbReference type="HAMAP" id="MF_00173">
    <property type="entry name" value="Arg_repressor"/>
    <property type="match status" value="1"/>
</dbReference>
<name>A0A0R1QZB4_9LACO</name>
<dbReference type="Proteomes" id="UP000051835">
    <property type="component" value="Unassembled WGS sequence"/>
</dbReference>
<keyword evidence="6 7" id="KW-0804">Transcription</keyword>
<dbReference type="PANTHER" id="PTHR34471:SF1">
    <property type="entry name" value="ARGININE REPRESSOR"/>
    <property type="match status" value="1"/>
</dbReference>
<dbReference type="InterPro" id="IPR036390">
    <property type="entry name" value="WH_DNA-bd_sf"/>
</dbReference>
<keyword evidence="7" id="KW-0055">Arginine biosynthesis</keyword>
<dbReference type="Gene3D" id="3.30.1360.40">
    <property type="match status" value="1"/>
</dbReference>
<gene>
    <name evidence="7" type="primary">argR</name>
    <name evidence="10" type="ORF">FD37_GL002046</name>
</gene>
<comment type="subcellular location">
    <subcellularLocation>
        <location evidence="1 7">Cytoplasm</location>
    </subcellularLocation>
</comment>
<dbReference type="EMBL" id="AZFC01000002">
    <property type="protein sequence ID" value="KRL50381.1"/>
    <property type="molecule type" value="Genomic_DNA"/>
</dbReference>
<comment type="function">
    <text evidence="7">Regulates arginine biosynthesis genes.</text>
</comment>
<keyword evidence="5 7" id="KW-0238">DNA-binding</keyword>
<dbReference type="GO" id="GO:0003700">
    <property type="term" value="F:DNA-binding transcription factor activity"/>
    <property type="evidence" value="ECO:0007669"/>
    <property type="project" value="UniProtKB-UniRule"/>
</dbReference>
<dbReference type="GO" id="GO:0003677">
    <property type="term" value="F:DNA binding"/>
    <property type="evidence" value="ECO:0007669"/>
    <property type="project" value="UniProtKB-KW"/>
</dbReference>
<dbReference type="UniPathway" id="UPA00068"/>
<accession>A0A0R1QZB4</accession>
<dbReference type="InterPro" id="IPR020900">
    <property type="entry name" value="Arg_repress_DNA-bd"/>
</dbReference>
<dbReference type="AlphaFoldDB" id="A0A0R1QZB4"/>
<dbReference type="GO" id="GO:1900079">
    <property type="term" value="P:regulation of arginine biosynthetic process"/>
    <property type="evidence" value="ECO:0007669"/>
    <property type="project" value="UniProtKB-UniRule"/>
</dbReference>
<evidence type="ECO:0000259" key="9">
    <source>
        <dbReference type="Pfam" id="PF02863"/>
    </source>
</evidence>
<dbReference type="PANTHER" id="PTHR34471">
    <property type="entry name" value="ARGININE REPRESSOR"/>
    <property type="match status" value="1"/>
</dbReference>
<dbReference type="InterPro" id="IPR001669">
    <property type="entry name" value="Arg_repress"/>
</dbReference>
<proteinExistence type="inferred from homology"/>
<keyword evidence="3 7" id="KW-0963">Cytoplasm</keyword>
<dbReference type="Pfam" id="PF01316">
    <property type="entry name" value="Arg_repressor"/>
    <property type="match status" value="1"/>
</dbReference>
<evidence type="ECO:0000313" key="11">
    <source>
        <dbReference type="Proteomes" id="UP000051835"/>
    </source>
</evidence>
<dbReference type="SUPFAM" id="SSF55252">
    <property type="entry name" value="C-terminal domain of arginine repressor"/>
    <property type="match status" value="1"/>
</dbReference>
<evidence type="ECO:0000313" key="10">
    <source>
        <dbReference type="EMBL" id="KRL50381.1"/>
    </source>
</evidence>
<evidence type="ECO:0000256" key="4">
    <source>
        <dbReference type="ARBA" id="ARBA00023015"/>
    </source>
</evidence>
<dbReference type="SUPFAM" id="SSF46785">
    <property type="entry name" value="Winged helix' DNA-binding domain"/>
    <property type="match status" value="1"/>
</dbReference>
<comment type="similarity">
    <text evidence="2 7">Belongs to the ArgR family.</text>
</comment>
<reference evidence="10 11" key="1">
    <citation type="journal article" date="2015" name="Genome Announc.">
        <title>Expanding the biotechnology potential of lactobacilli through comparative genomics of 213 strains and associated genera.</title>
        <authorList>
            <person name="Sun Z."/>
            <person name="Harris H.M."/>
            <person name="McCann A."/>
            <person name="Guo C."/>
            <person name="Argimon S."/>
            <person name="Zhang W."/>
            <person name="Yang X."/>
            <person name="Jeffery I.B."/>
            <person name="Cooney J.C."/>
            <person name="Kagawa T.F."/>
            <person name="Liu W."/>
            <person name="Song Y."/>
            <person name="Salvetti E."/>
            <person name="Wrobel A."/>
            <person name="Rasinkangas P."/>
            <person name="Parkhill J."/>
            <person name="Rea M.C."/>
            <person name="O'Sullivan O."/>
            <person name="Ritari J."/>
            <person name="Douillard F.P."/>
            <person name="Paul Ross R."/>
            <person name="Yang R."/>
            <person name="Briner A.E."/>
            <person name="Felis G.E."/>
            <person name="de Vos W.M."/>
            <person name="Barrangou R."/>
            <person name="Klaenhammer T.R."/>
            <person name="Caufield P.W."/>
            <person name="Cui Y."/>
            <person name="Zhang H."/>
            <person name="O'Toole P.W."/>
        </authorList>
    </citation>
    <scope>NUCLEOTIDE SEQUENCE [LARGE SCALE GENOMIC DNA]</scope>
    <source>
        <strain evidence="10 11">DSM 15429</strain>
    </source>
</reference>
<dbReference type="GO" id="GO:0006526">
    <property type="term" value="P:L-arginine biosynthetic process"/>
    <property type="evidence" value="ECO:0007669"/>
    <property type="project" value="UniProtKB-UniPathway"/>
</dbReference>
<feature type="domain" description="Arginine repressor C-terminal" evidence="9">
    <location>
        <begin position="92"/>
        <end position="156"/>
    </location>
</feature>
<dbReference type="GO" id="GO:0051259">
    <property type="term" value="P:protein complex oligomerization"/>
    <property type="evidence" value="ECO:0007669"/>
    <property type="project" value="InterPro"/>
</dbReference>
<keyword evidence="7" id="KW-0028">Amino-acid biosynthesis</keyword>
<dbReference type="GO" id="GO:0005737">
    <property type="term" value="C:cytoplasm"/>
    <property type="evidence" value="ECO:0007669"/>
    <property type="project" value="UniProtKB-SubCell"/>
</dbReference>
<evidence type="ECO:0000259" key="8">
    <source>
        <dbReference type="Pfam" id="PF01316"/>
    </source>
</evidence>
<dbReference type="InterPro" id="IPR020899">
    <property type="entry name" value="Arg_repress_C"/>
</dbReference>
<organism evidence="10 11">
    <name type="scientific">Levilactobacillus spicheri DSM 15429</name>
    <dbReference type="NCBI Taxonomy" id="1423805"/>
    <lineage>
        <taxon>Bacteria</taxon>
        <taxon>Bacillati</taxon>
        <taxon>Bacillota</taxon>
        <taxon>Bacilli</taxon>
        <taxon>Lactobacillales</taxon>
        <taxon>Lactobacillaceae</taxon>
        <taxon>Levilactobacillus</taxon>
    </lineage>
</organism>
<comment type="caution">
    <text evidence="10">The sequence shown here is derived from an EMBL/GenBank/DDBJ whole genome shotgun (WGS) entry which is preliminary data.</text>
</comment>
<evidence type="ECO:0000256" key="5">
    <source>
        <dbReference type="ARBA" id="ARBA00023125"/>
    </source>
</evidence>
<dbReference type="InterPro" id="IPR036251">
    <property type="entry name" value="Arg_repress_C_sf"/>
</dbReference>
<dbReference type="PRINTS" id="PR01467">
    <property type="entry name" value="ARGREPRESSOR"/>
</dbReference>
<feature type="domain" description="Arginine repressor DNA-binding" evidence="8">
    <location>
        <begin position="12"/>
        <end position="77"/>
    </location>
</feature>
<evidence type="ECO:0000256" key="7">
    <source>
        <dbReference type="HAMAP-Rule" id="MF_00173"/>
    </source>
</evidence>
<sequence length="166" mass="18619">MVQFYAEGAIFMKKSIRQARIEQLINQYPIGTQEELMEHLQEVGIQATQATISRDIREMQIVKAQDGHGHLCYTIFKAGNRSEEEHLRETINEVVTGLTRVEFVNIIRTLPSNGNLLAVIFDDLNLPEIAGTLAGHDTIFIISPSAEVAEKLHDQIAAEMNPEIAH</sequence>
<comment type="pathway">
    <text evidence="7">Amino-acid biosynthesis; L-arginine biosynthesis [regulation].</text>
</comment>
<dbReference type="Pfam" id="PF02863">
    <property type="entry name" value="Arg_repressor_C"/>
    <property type="match status" value="1"/>
</dbReference>
<keyword evidence="4 7" id="KW-0805">Transcription regulation</keyword>
<dbReference type="GO" id="GO:0034618">
    <property type="term" value="F:arginine binding"/>
    <property type="evidence" value="ECO:0007669"/>
    <property type="project" value="InterPro"/>
</dbReference>
<keyword evidence="7" id="KW-0678">Repressor</keyword>
<evidence type="ECO:0000256" key="2">
    <source>
        <dbReference type="ARBA" id="ARBA00008316"/>
    </source>
</evidence>